<evidence type="ECO:0000256" key="9">
    <source>
        <dbReference type="SAM" id="Phobius"/>
    </source>
</evidence>
<proteinExistence type="inferred from homology"/>
<reference evidence="11" key="1">
    <citation type="submission" date="2019-04" db="EMBL/GenBank/DDBJ databases">
        <title>Friends and foes A comparative genomics studyof 23 Aspergillus species from section Flavi.</title>
        <authorList>
            <consortium name="DOE Joint Genome Institute"/>
            <person name="Kjaerbolling I."/>
            <person name="Vesth T."/>
            <person name="Frisvad J.C."/>
            <person name="Nybo J.L."/>
            <person name="Theobald S."/>
            <person name="Kildgaard S."/>
            <person name="Isbrandt T."/>
            <person name="Kuo A."/>
            <person name="Sato A."/>
            <person name="Lyhne E.K."/>
            <person name="Kogle M.E."/>
            <person name="Wiebenga A."/>
            <person name="Kun R.S."/>
            <person name="Lubbers R.J."/>
            <person name="Makela M.R."/>
            <person name="Barry K."/>
            <person name="Chovatia M."/>
            <person name="Clum A."/>
            <person name="Daum C."/>
            <person name="Haridas S."/>
            <person name="He G."/>
            <person name="LaButti K."/>
            <person name="Lipzen A."/>
            <person name="Mondo S."/>
            <person name="Riley R."/>
            <person name="Salamov A."/>
            <person name="Simmons B.A."/>
            <person name="Magnuson J.K."/>
            <person name="Henrissat B."/>
            <person name="Mortensen U.H."/>
            <person name="Larsen T.O."/>
            <person name="Devries R.P."/>
            <person name="Grigoriev I.V."/>
            <person name="Machida M."/>
            <person name="Baker S.E."/>
            <person name="Andersen M.R."/>
        </authorList>
    </citation>
    <scope>NUCLEOTIDE SEQUENCE [LARGE SCALE GENOMIC DNA]</scope>
    <source>
        <strain evidence="11">IBT 14317</strain>
    </source>
</reference>
<dbReference type="InterPro" id="IPR036259">
    <property type="entry name" value="MFS_trans_sf"/>
</dbReference>
<feature type="domain" description="Major facilitator superfamily (MFS) profile" evidence="10">
    <location>
        <begin position="26"/>
        <end position="479"/>
    </location>
</feature>
<keyword evidence="6 9" id="KW-0472">Membrane</keyword>
<dbReference type="GO" id="GO:0005886">
    <property type="term" value="C:plasma membrane"/>
    <property type="evidence" value="ECO:0007669"/>
    <property type="project" value="TreeGrafter"/>
</dbReference>
<evidence type="ECO:0000256" key="6">
    <source>
        <dbReference type="ARBA" id="ARBA00023136"/>
    </source>
</evidence>
<feature type="transmembrane region" description="Helical" evidence="9">
    <location>
        <begin position="61"/>
        <end position="79"/>
    </location>
</feature>
<name>A0A5N7C1F4_PETAA</name>
<gene>
    <name evidence="11" type="ORF">BDV23DRAFT_195538</name>
</gene>
<protein>
    <submittedName>
        <fullName evidence="11">DNA repair protein RAD50</fullName>
    </submittedName>
</protein>
<comment type="similarity">
    <text evidence="2">Belongs to the major facilitator superfamily.</text>
</comment>
<feature type="transmembrane region" description="Helical" evidence="9">
    <location>
        <begin position="286"/>
        <end position="306"/>
    </location>
</feature>
<dbReference type="SUPFAM" id="SSF103473">
    <property type="entry name" value="MFS general substrate transporter"/>
    <property type="match status" value="1"/>
</dbReference>
<comment type="subcellular location">
    <subcellularLocation>
        <location evidence="1">Membrane</location>
        <topology evidence="1">Multi-pass membrane protein</topology>
    </subcellularLocation>
</comment>
<dbReference type="GO" id="GO:0022857">
    <property type="term" value="F:transmembrane transporter activity"/>
    <property type="evidence" value="ECO:0007669"/>
    <property type="project" value="InterPro"/>
</dbReference>
<feature type="transmembrane region" description="Helical" evidence="9">
    <location>
        <begin position="245"/>
        <end position="265"/>
    </location>
</feature>
<accession>A0A5N7C1F4</accession>
<dbReference type="PANTHER" id="PTHR23501">
    <property type="entry name" value="MAJOR FACILITATOR SUPERFAMILY"/>
    <property type="match status" value="1"/>
</dbReference>
<evidence type="ECO:0000256" key="5">
    <source>
        <dbReference type="ARBA" id="ARBA00022989"/>
    </source>
</evidence>
<evidence type="ECO:0000256" key="8">
    <source>
        <dbReference type="SAM" id="MobiDB-lite"/>
    </source>
</evidence>
<evidence type="ECO:0000256" key="3">
    <source>
        <dbReference type="ARBA" id="ARBA00022448"/>
    </source>
</evidence>
<feature type="transmembrane region" description="Helical" evidence="9">
    <location>
        <begin position="380"/>
        <end position="402"/>
    </location>
</feature>
<evidence type="ECO:0000256" key="1">
    <source>
        <dbReference type="ARBA" id="ARBA00004141"/>
    </source>
</evidence>
<dbReference type="Proteomes" id="UP000326877">
    <property type="component" value="Unassembled WGS sequence"/>
</dbReference>
<evidence type="ECO:0000259" key="10">
    <source>
        <dbReference type="PROSITE" id="PS50850"/>
    </source>
</evidence>
<dbReference type="PROSITE" id="PS50850">
    <property type="entry name" value="MFS"/>
    <property type="match status" value="1"/>
</dbReference>
<keyword evidence="7" id="KW-0325">Glycoprotein</keyword>
<feature type="region of interest" description="Disordered" evidence="8">
    <location>
        <begin position="528"/>
        <end position="547"/>
    </location>
</feature>
<dbReference type="OrthoDB" id="10021397at2759"/>
<feature type="transmembrane region" description="Helical" evidence="9">
    <location>
        <begin position="326"/>
        <end position="344"/>
    </location>
</feature>
<feature type="transmembrane region" description="Helical" evidence="9">
    <location>
        <begin position="356"/>
        <end position="374"/>
    </location>
</feature>
<dbReference type="Gene3D" id="1.20.1720.10">
    <property type="entry name" value="Multidrug resistance protein D"/>
    <property type="match status" value="1"/>
</dbReference>
<feature type="transmembrane region" description="Helical" evidence="9">
    <location>
        <begin position="220"/>
        <end position="239"/>
    </location>
</feature>
<keyword evidence="4 9" id="KW-0812">Transmembrane</keyword>
<keyword evidence="5 9" id="KW-1133">Transmembrane helix</keyword>
<feature type="transmembrane region" description="Helical" evidence="9">
    <location>
        <begin position="489"/>
        <end position="510"/>
    </location>
</feature>
<evidence type="ECO:0000256" key="4">
    <source>
        <dbReference type="ARBA" id="ARBA00022692"/>
    </source>
</evidence>
<evidence type="ECO:0000256" key="2">
    <source>
        <dbReference type="ARBA" id="ARBA00008335"/>
    </source>
</evidence>
<organism evidence="11">
    <name type="scientific">Petromyces alliaceus</name>
    <name type="common">Aspergillus alliaceus</name>
    <dbReference type="NCBI Taxonomy" id="209559"/>
    <lineage>
        <taxon>Eukaryota</taxon>
        <taxon>Fungi</taxon>
        <taxon>Dikarya</taxon>
        <taxon>Ascomycota</taxon>
        <taxon>Pezizomycotina</taxon>
        <taxon>Eurotiomycetes</taxon>
        <taxon>Eurotiomycetidae</taxon>
        <taxon>Eurotiales</taxon>
        <taxon>Aspergillaceae</taxon>
        <taxon>Aspergillus</taxon>
        <taxon>Aspergillus subgen. Circumdati</taxon>
    </lineage>
</organism>
<feature type="transmembrane region" description="Helical" evidence="9">
    <location>
        <begin position="21"/>
        <end position="41"/>
    </location>
</feature>
<evidence type="ECO:0000313" key="11">
    <source>
        <dbReference type="EMBL" id="KAE8387926.1"/>
    </source>
</evidence>
<dbReference type="InterPro" id="IPR020846">
    <property type="entry name" value="MFS_dom"/>
</dbReference>
<evidence type="ECO:0000256" key="7">
    <source>
        <dbReference type="ARBA" id="ARBA00023180"/>
    </source>
</evidence>
<dbReference type="EMBL" id="ML735286">
    <property type="protein sequence ID" value="KAE8387926.1"/>
    <property type="molecule type" value="Genomic_DNA"/>
</dbReference>
<dbReference type="AlphaFoldDB" id="A0A5N7C1F4"/>
<feature type="transmembrane region" description="Helical" evidence="9">
    <location>
        <begin position="91"/>
        <end position="110"/>
    </location>
</feature>
<sequence length="547" mass="59527">MPSDASDASIPTSAKLKSKGWRFWAIYLSLSVSILLAAVESTVTSTALPFISDQLQAGEDFVWFVNSFFLTSACFQPLFGQCANLFGRRWLMIGAVAIFVLGSGISGGATNSNMMIAGRGIQGIGGGGINVMIDMIVSDLVPLRERGNFMGLIFAIFSIGTSLGPFIGGAIVQYSSWRWVFYINLPIGGAALVCLFLFLHVNYQREPWQNKIKRVDYTGNALLMTSIVAILLALTWGGTTYPWSNWRIIICLVLGFIGMITFHVYEASPYCREPMMPPHLFTNRTTATAMVLAFLHMMLTFWVVYFMPVYFQSVKLSSSARAGVQFLPSVILAVPTAVLAGMALTKWGRYRPIHAVGMALVTLGLGLFTLLGAASSAAEWIVFQILTAIGLGCLLTTTLAAVQADLAEKDVGLATATWAFMRSYGAIWGISIPAAVFNTQFGKLSARIEDPAVAAQLARGQAYSHVSAAFIKALEPRVRGEVVGVYSDALLLVWQVSIAFAGMGFLLVWFQKEIKLRTDLETEYGLADPKQKKERKRGESNGEVVAV</sequence>
<feature type="transmembrane region" description="Helical" evidence="9">
    <location>
        <begin position="423"/>
        <end position="441"/>
    </location>
</feature>
<dbReference type="PRINTS" id="PR01036">
    <property type="entry name" value="TCRTETB"/>
</dbReference>
<keyword evidence="3" id="KW-0813">Transport</keyword>
<feature type="transmembrane region" description="Helical" evidence="9">
    <location>
        <begin position="179"/>
        <end position="199"/>
    </location>
</feature>
<feature type="transmembrane region" description="Helical" evidence="9">
    <location>
        <begin position="149"/>
        <end position="173"/>
    </location>
</feature>
<dbReference type="InterPro" id="IPR011701">
    <property type="entry name" value="MFS"/>
</dbReference>
<dbReference type="Gene3D" id="1.20.1250.20">
    <property type="entry name" value="MFS general substrate transporter like domains"/>
    <property type="match status" value="1"/>
</dbReference>
<dbReference type="PANTHER" id="PTHR23501:SF187">
    <property type="entry name" value="MAJOR FACILITATOR SUPERFAMILY (MFS) PROFILE DOMAIN-CONTAINING PROTEIN"/>
    <property type="match status" value="1"/>
</dbReference>
<dbReference type="Pfam" id="PF07690">
    <property type="entry name" value="MFS_1"/>
    <property type="match status" value="1"/>
</dbReference>